<evidence type="ECO:0000313" key="2">
    <source>
        <dbReference type="Proteomes" id="UP000016924"/>
    </source>
</evidence>
<gene>
    <name evidence="1" type="ORF">W97_08005</name>
</gene>
<sequence>MADQGPGTAADPDITMTDAPSRIVVKASELSETLFDAWVDQYDPESLRAFEKIYWTGVAAPDGLDYDIIIEGLWAGFFARLRVMYPPTPPEQ</sequence>
<evidence type="ECO:0000313" key="1">
    <source>
        <dbReference type="EMBL" id="EON68747.1"/>
    </source>
</evidence>
<dbReference type="AlphaFoldDB" id="R7Z3K2"/>
<dbReference type="GeneID" id="19905316"/>
<dbReference type="HOGENOM" id="CLU_2413170_0_0_1"/>
<proteinExistence type="predicted"/>
<reference evidence="2" key="1">
    <citation type="submission" date="2012-06" db="EMBL/GenBank/DDBJ databases">
        <title>The genome sequence of Coniosporium apollinis CBS 100218.</title>
        <authorList>
            <consortium name="The Broad Institute Genome Sequencing Platform"/>
            <person name="Cuomo C."/>
            <person name="Gorbushina A."/>
            <person name="Noack S."/>
            <person name="Walker B."/>
            <person name="Young S.K."/>
            <person name="Zeng Q."/>
            <person name="Gargeya S."/>
            <person name="Fitzgerald M."/>
            <person name="Haas B."/>
            <person name="Abouelleil A."/>
            <person name="Alvarado L."/>
            <person name="Arachchi H.M."/>
            <person name="Berlin A.M."/>
            <person name="Chapman S.B."/>
            <person name="Goldberg J."/>
            <person name="Griggs A."/>
            <person name="Gujja S."/>
            <person name="Hansen M."/>
            <person name="Howarth C."/>
            <person name="Imamovic A."/>
            <person name="Larimer J."/>
            <person name="McCowan C."/>
            <person name="Montmayeur A."/>
            <person name="Murphy C."/>
            <person name="Neiman D."/>
            <person name="Pearson M."/>
            <person name="Priest M."/>
            <person name="Roberts A."/>
            <person name="Saif S."/>
            <person name="Shea T."/>
            <person name="Sisk P."/>
            <person name="Sykes S."/>
            <person name="Wortman J."/>
            <person name="Nusbaum C."/>
            <person name="Birren B."/>
        </authorList>
    </citation>
    <scope>NUCLEOTIDE SEQUENCE [LARGE SCALE GENOMIC DNA]</scope>
    <source>
        <strain evidence="2">CBS 100218</strain>
    </source>
</reference>
<dbReference type="RefSeq" id="XP_007784064.1">
    <property type="nucleotide sequence ID" value="XM_007785874.1"/>
</dbReference>
<organism evidence="1 2">
    <name type="scientific">Coniosporium apollinis (strain CBS 100218)</name>
    <name type="common">Rock-inhabiting black yeast</name>
    <dbReference type="NCBI Taxonomy" id="1168221"/>
    <lineage>
        <taxon>Eukaryota</taxon>
        <taxon>Fungi</taxon>
        <taxon>Dikarya</taxon>
        <taxon>Ascomycota</taxon>
        <taxon>Pezizomycotina</taxon>
        <taxon>Dothideomycetes</taxon>
        <taxon>Dothideomycetes incertae sedis</taxon>
        <taxon>Coniosporium</taxon>
    </lineage>
</organism>
<protein>
    <submittedName>
        <fullName evidence="1">Uncharacterized protein</fullName>
    </submittedName>
</protein>
<keyword evidence="2" id="KW-1185">Reference proteome</keyword>
<accession>R7Z3K2</accession>
<name>R7Z3K2_CONA1</name>
<dbReference type="Proteomes" id="UP000016924">
    <property type="component" value="Unassembled WGS sequence"/>
</dbReference>
<dbReference type="EMBL" id="JH767601">
    <property type="protein sequence ID" value="EON68747.1"/>
    <property type="molecule type" value="Genomic_DNA"/>
</dbReference>